<protein>
    <recommendedName>
        <fullName evidence="5">Gustatory receptor</fullName>
    </recommendedName>
</protein>
<keyword evidence="4" id="KW-1185">Reference proteome</keyword>
<evidence type="ECO:0008006" key="5">
    <source>
        <dbReference type="Google" id="ProtNLM"/>
    </source>
</evidence>
<dbReference type="AlphaFoldDB" id="W5J6V6"/>
<gene>
    <name evidence="2" type="ORF">AND_009823</name>
</gene>
<evidence type="ECO:0000256" key="1">
    <source>
        <dbReference type="SAM" id="Phobius"/>
    </source>
</evidence>
<name>W5J6V6_ANODA</name>
<evidence type="ECO:0000313" key="4">
    <source>
        <dbReference type="Proteomes" id="UP000000673"/>
    </source>
</evidence>
<keyword evidence="1" id="KW-1133">Transmembrane helix</keyword>
<dbReference type="HOGENOM" id="CLU_1670815_0_0_1"/>
<feature type="transmembrane region" description="Helical" evidence="1">
    <location>
        <begin position="122"/>
        <end position="148"/>
    </location>
</feature>
<dbReference type="VEuPathDB" id="VectorBase:ADAC009823"/>
<reference evidence="3" key="4">
    <citation type="submission" date="2015-06" db="UniProtKB">
        <authorList>
            <consortium name="EnsemblMetazoa"/>
        </authorList>
    </citation>
    <scope>IDENTIFICATION</scope>
</reference>
<reference evidence="2" key="2">
    <citation type="submission" date="2010-05" db="EMBL/GenBank/DDBJ databases">
        <authorList>
            <person name="Almeida L.G."/>
            <person name="Nicolas M.F."/>
            <person name="Souza R.C."/>
            <person name="Vasconcelos A.T.R."/>
        </authorList>
    </citation>
    <scope>NUCLEOTIDE SEQUENCE</scope>
</reference>
<sequence>MALYSYGIYSYLVLSVSDHLYISKIITVIDNSYVGCQLVTTNFAIGFSWFVRNRIMEFFTQLNEIDEQLANGLGKPVNHAKQHFRLTLMNCLMLGSYLLFVFATVHALPMKVSTLATPWLDMVAIVLSTYCYVLQIVQCGVVTVLIMTRYCALNESFR</sequence>
<proteinExistence type="predicted"/>
<reference evidence="2" key="3">
    <citation type="journal article" date="2013" name="Nucleic Acids Res.">
        <title>The genome of Anopheles darlingi, the main neotropical malaria vector.</title>
        <authorList>
            <person name="Marinotti O."/>
            <person name="Cerqueira G.C."/>
            <person name="de Almeida L.G."/>
            <person name="Ferro M.I."/>
            <person name="Loreto E.L."/>
            <person name="Zaha A."/>
            <person name="Teixeira S.M."/>
            <person name="Wespiser A.R."/>
            <person name="Almeida E Silva A."/>
            <person name="Schlindwein A.D."/>
            <person name="Pacheco A.C."/>
            <person name="Silva A.L."/>
            <person name="Graveley B.R."/>
            <person name="Walenz B.P."/>
            <person name="Lima Bde A."/>
            <person name="Ribeiro C.A."/>
            <person name="Nunes-Silva C.G."/>
            <person name="de Carvalho C.R."/>
            <person name="Soares C.M."/>
            <person name="de Menezes C.B."/>
            <person name="Matiolli C."/>
            <person name="Caffrey D."/>
            <person name="Araujo D.A."/>
            <person name="de Oliveira D.M."/>
            <person name="Golenbock D."/>
            <person name="Grisard E.C."/>
            <person name="Fantinatti-Garboggini F."/>
            <person name="de Carvalho F.M."/>
            <person name="Barcellos F.G."/>
            <person name="Prosdocimi F."/>
            <person name="May G."/>
            <person name="Azevedo Junior G.M."/>
            <person name="Guimaraes G.M."/>
            <person name="Goldman G.H."/>
            <person name="Padilha I.Q."/>
            <person name="Batista Jda S."/>
            <person name="Ferro J.A."/>
            <person name="Ribeiro J.M."/>
            <person name="Fietto J.L."/>
            <person name="Dabbas K.M."/>
            <person name="Cerdeira L."/>
            <person name="Agnez-Lima L.F."/>
            <person name="Brocchi M."/>
            <person name="de Carvalho M.O."/>
            <person name="Teixeira Mde M."/>
            <person name="Diniz Maia Mde M."/>
            <person name="Goldman M.H."/>
            <person name="Cruz Schneider M.P."/>
            <person name="Felipe M.S."/>
            <person name="Hungria M."/>
            <person name="Nicolas M.F."/>
            <person name="Pereira M."/>
            <person name="Montes M.A."/>
            <person name="Cantao M.E."/>
            <person name="Vincentz M."/>
            <person name="Rafael M.S."/>
            <person name="Silverman N."/>
            <person name="Stoco P.H."/>
            <person name="Souza R.C."/>
            <person name="Vicentini R."/>
            <person name="Gazzinelli R.T."/>
            <person name="Neves Rde O."/>
            <person name="Silva R."/>
            <person name="Astolfi-Filho S."/>
            <person name="Maciel T.E."/>
            <person name="Urmenyi T.P."/>
            <person name="Tadei W.P."/>
            <person name="Camargo E.P."/>
            <person name="de Vasconcelos A.T."/>
        </authorList>
    </citation>
    <scope>NUCLEOTIDE SEQUENCE</scope>
</reference>
<accession>W5J6V6</accession>
<organism evidence="2">
    <name type="scientific">Anopheles darlingi</name>
    <name type="common">Mosquito</name>
    <dbReference type="NCBI Taxonomy" id="43151"/>
    <lineage>
        <taxon>Eukaryota</taxon>
        <taxon>Metazoa</taxon>
        <taxon>Ecdysozoa</taxon>
        <taxon>Arthropoda</taxon>
        <taxon>Hexapoda</taxon>
        <taxon>Insecta</taxon>
        <taxon>Pterygota</taxon>
        <taxon>Neoptera</taxon>
        <taxon>Endopterygota</taxon>
        <taxon>Diptera</taxon>
        <taxon>Nematocera</taxon>
        <taxon>Culicoidea</taxon>
        <taxon>Culicidae</taxon>
        <taxon>Anophelinae</taxon>
        <taxon>Anopheles</taxon>
    </lineage>
</organism>
<dbReference type="EnsemblMetazoa" id="ADAC009823-RA">
    <property type="protein sequence ID" value="ADAC009823-PA"/>
    <property type="gene ID" value="ADAC009823"/>
</dbReference>
<evidence type="ECO:0000313" key="2">
    <source>
        <dbReference type="EMBL" id="ETN58595.1"/>
    </source>
</evidence>
<keyword evidence="1" id="KW-0812">Transmembrane</keyword>
<feature type="transmembrane region" description="Helical" evidence="1">
    <location>
        <begin position="91"/>
        <end position="110"/>
    </location>
</feature>
<evidence type="ECO:0000313" key="3">
    <source>
        <dbReference type="EnsemblMetazoa" id="ADAC009823-PA"/>
    </source>
</evidence>
<keyword evidence="1" id="KW-0472">Membrane</keyword>
<reference evidence="2 4" key="1">
    <citation type="journal article" date="2010" name="BMC Genomics">
        <title>Combination of measures distinguishes pre-miRNAs from other stem-loops in the genome of the newly sequenced Anopheles darlingi.</title>
        <authorList>
            <person name="Mendes N.D."/>
            <person name="Freitas A.T."/>
            <person name="Vasconcelos A.T."/>
            <person name="Sagot M.F."/>
        </authorList>
    </citation>
    <scope>NUCLEOTIDE SEQUENCE</scope>
</reference>
<dbReference type="EMBL" id="ADMH02002129">
    <property type="protein sequence ID" value="ETN58595.1"/>
    <property type="molecule type" value="Genomic_DNA"/>
</dbReference>
<dbReference type="Proteomes" id="UP000000673">
    <property type="component" value="Unassembled WGS sequence"/>
</dbReference>